<dbReference type="InterPro" id="IPR007138">
    <property type="entry name" value="ABM_dom"/>
</dbReference>
<evidence type="ECO:0000313" key="3">
    <source>
        <dbReference type="Proteomes" id="UP000693970"/>
    </source>
</evidence>
<organism evidence="2 3">
    <name type="scientific">Nitzschia inconspicua</name>
    <dbReference type="NCBI Taxonomy" id="303405"/>
    <lineage>
        <taxon>Eukaryota</taxon>
        <taxon>Sar</taxon>
        <taxon>Stramenopiles</taxon>
        <taxon>Ochrophyta</taxon>
        <taxon>Bacillariophyta</taxon>
        <taxon>Bacillariophyceae</taxon>
        <taxon>Bacillariophycidae</taxon>
        <taxon>Bacillariales</taxon>
        <taxon>Bacillariaceae</taxon>
        <taxon>Nitzschia</taxon>
    </lineage>
</organism>
<evidence type="ECO:0000259" key="1">
    <source>
        <dbReference type="Pfam" id="PF03992"/>
    </source>
</evidence>
<reference evidence="2" key="1">
    <citation type="journal article" date="2021" name="Sci. Rep.">
        <title>Diploid genomic architecture of Nitzschia inconspicua, an elite biomass production diatom.</title>
        <authorList>
            <person name="Oliver A."/>
            <person name="Podell S."/>
            <person name="Pinowska A."/>
            <person name="Traller J.C."/>
            <person name="Smith S.R."/>
            <person name="McClure R."/>
            <person name="Beliaev A."/>
            <person name="Bohutskyi P."/>
            <person name="Hill E.A."/>
            <person name="Rabines A."/>
            <person name="Zheng H."/>
            <person name="Allen L.Z."/>
            <person name="Kuo A."/>
            <person name="Grigoriev I.V."/>
            <person name="Allen A.E."/>
            <person name="Hazlebeck D."/>
            <person name="Allen E.E."/>
        </authorList>
    </citation>
    <scope>NUCLEOTIDE SEQUENCE</scope>
    <source>
        <strain evidence="2">Hildebrandi</strain>
    </source>
</reference>
<dbReference type="PANTHER" id="PTHR40624:SF1">
    <property type="entry name" value="BIOSYNTHESIS MONOOXYGENASE, PUTATIVE (AFU_ORTHOLOGUE AFUA_1G12025)-RELATED"/>
    <property type="match status" value="1"/>
</dbReference>
<gene>
    <name evidence="2" type="ORF">IV203_015805</name>
</gene>
<proteinExistence type="predicted"/>
<keyword evidence="3" id="KW-1185">Reference proteome</keyword>
<dbReference type="Pfam" id="PF03992">
    <property type="entry name" value="ABM"/>
    <property type="match status" value="1"/>
</dbReference>
<dbReference type="EMBL" id="JAGRRH010000014">
    <property type="protein sequence ID" value="KAG7359216.1"/>
    <property type="molecule type" value="Genomic_DNA"/>
</dbReference>
<comment type="caution">
    <text evidence="2">The sequence shown here is derived from an EMBL/GenBank/DDBJ whole genome shotgun (WGS) entry which is preliminary data.</text>
</comment>
<dbReference type="Proteomes" id="UP000693970">
    <property type="component" value="Unassembled WGS sequence"/>
</dbReference>
<sequence length="130" mass="14597">MSTTESTSSTDASSSSSNSVFSLFVTLQFSSIDYKHQFLRDIQPLATFVKQHEPETLAYEVLLSDKDDLQVLIVERYQNKDKSFLQVHRSSKEFLTFRPKLQAMVDAGHVTLSGQSYLDANVGFVGRPNA</sequence>
<dbReference type="AlphaFoldDB" id="A0A9K3PTT2"/>
<name>A0A9K3PTT2_9STRA</name>
<protein>
    <recommendedName>
        <fullName evidence="1">ABM domain-containing protein</fullName>
    </recommendedName>
</protein>
<feature type="domain" description="ABM" evidence="1">
    <location>
        <begin position="35"/>
        <end position="98"/>
    </location>
</feature>
<dbReference type="OrthoDB" id="10011777at2759"/>
<reference evidence="2" key="2">
    <citation type="submission" date="2021-04" db="EMBL/GenBank/DDBJ databases">
        <authorList>
            <person name="Podell S."/>
        </authorList>
    </citation>
    <scope>NUCLEOTIDE SEQUENCE</scope>
    <source>
        <strain evidence="2">Hildebrandi</strain>
    </source>
</reference>
<accession>A0A9K3PTT2</accession>
<dbReference type="PANTHER" id="PTHR40624">
    <property type="entry name" value="BIOSYNTHESIS MONOOXYGENASE, PUTATIVE (AFU_ORTHOLOGUE AFUA_1G12025)-RELATED"/>
    <property type="match status" value="1"/>
</dbReference>
<evidence type="ECO:0000313" key="2">
    <source>
        <dbReference type="EMBL" id="KAG7359216.1"/>
    </source>
</evidence>